<dbReference type="Gene3D" id="3.40.50.300">
    <property type="entry name" value="P-loop containing nucleotide triphosphate hydrolases"/>
    <property type="match status" value="1"/>
</dbReference>
<dbReference type="PROSITE" id="PS00211">
    <property type="entry name" value="ABC_TRANSPORTER_1"/>
    <property type="match status" value="1"/>
</dbReference>
<evidence type="ECO:0000256" key="5">
    <source>
        <dbReference type="ARBA" id="ARBA00022741"/>
    </source>
</evidence>
<comment type="subcellular location">
    <subcellularLocation>
        <location evidence="1">Cell membrane</location>
        <topology evidence="1">Peripheral membrane protein</topology>
    </subcellularLocation>
</comment>
<dbReference type="InterPro" id="IPR003593">
    <property type="entry name" value="AAA+_ATPase"/>
</dbReference>
<dbReference type="KEGG" id="llu:AKJ09_09925"/>
<dbReference type="OrthoDB" id="5429817at2"/>
<comment type="similarity">
    <text evidence="2">Belongs to the ABC transporter superfamily.</text>
</comment>
<dbReference type="GO" id="GO:0016887">
    <property type="term" value="F:ATP hydrolysis activity"/>
    <property type="evidence" value="ECO:0007669"/>
    <property type="project" value="InterPro"/>
</dbReference>
<dbReference type="AlphaFoldDB" id="A0A0K1QC83"/>
<evidence type="ECO:0000256" key="3">
    <source>
        <dbReference type="ARBA" id="ARBA00022448"/>
    </source>
</evidence>
<accession>A0A0K1QC83</accession>
<dbReference type="PROSITE" id="PS50893">
    <property type="entry name" value="ABC_TRANSPORTER_2"/>
    <property type="match status" value="1"/>
</dbReference>
<keyword evidence="4" id="KW-1003">Cell membrane</keyword>
<dbReference type="PIRSF" id="PIRSF039085">
    <property type="entry name" value="ABC_ATPase_HisP"/>
    <property type="match status" value="1"/>
</dbReference>
<organism evidence="10 11">
    <name type="scientific">Labilithrix luteola</name>
    <dbReference type="NCBI Taxonomy" id="1391654"/>
    <lineage>
        <taxon>Bacteria</taxon>
        <taxon>Pseudomonadati</taxon>
        <taxon>Myxococcota</taxon>
        <taxon>Polyangia</taxon>
        <taxon>Polyangiales</taxon>
        <taxon>Labilitrichaceae</taxon>
        <taxon>Labilithrix</taxon>
    </lineage>
</organism>
<dbReference type="InterPro" id="IPR050086">
    <property type="entry name" value="MetN_ABC_transporter-like"/>
</dbReference>
<dbReference type="EMBL" id="CP012333">
    <property type="protein sequence ID" value="AKV03262.1"/>
    <property type="molecule type" value="Genomic_DNA"/>
</dbReference>
<dbReference type="PANTHER" id="PTHR43166">
    <property type="entry name" value="AMINO ACID IMPORT ATP-BINDING PROTEIN"/>
    <property type="match status" value="1"/>
</dbReference>
<dbReference type="GO" id="GO:0015424">
    <property type="term" value="F:ABC-type amino acid transporter activity"/>
    <property type="evidence" value="ECO:0007669"/>
    <property type="project" value="InterPro"/>
</dbReference>
<dbReference type="GO" id="GO:0005524">
    <property type="term" value="F:ATP binding"/>
    <property type="evidence" value="ECO:0007669"/>
    <property type="project" value="UniProtKB-KW"/>
</dbReference>
<keyword evidence="7" id="KW-0029">Amino-acid transport</keyword>
<dbReference type="STRING" id="1391654.AKJ09_09925"/>
<evidence type="ECO:0000256" key="8">
    <source>
        <dbReference type="ARBA" id="ARBA00023136"/>
    </source>
</evidence>
<reference evidence="10 11" key="1">
    <citation type="submission" date="2015-08" db="EMBL/GenBank/DDBJ databases">
        <authorList>
            <person name="Babu N.S."/>
            <person name="Beckwith C.J."/>
            <person name="Beseler K.G."/>
            <person name="Brison A."/>
            <person name="Carone J.V."/>
            <person name="Caskin T.P."/>
            <person name="Diamond M."/>
            <person name="Durham M.E."/>
            <person name="Foxe J.M."/>
            <person name="Go M."/>
            <person name="Henderson B.A."/>
            <person name="Jones I.B."/>
            <person name="McGettigan J.A."/>
            <person name="Micheletti S.J."/>
            <person name="Nasrallah M.E."/>
            <person name="Ortiz D."/>
            <person name="Piller C.R."/>
            <person name="Privatt S.R."/>
            <person name="Schneider S.L."/>
            <person name="Sharp S."/>
            <person name="Smith T.C."/>
            <person name="Stanton J.D."/>
            <person name="Ullery H.E."/>
            <person name="Wilson R.J."/>
            <person name="Serrano M.G."/>
            <person name="Buck G."/>
            <person name="Lee V."/>
            <person name="Wang Y."/>
            <person name="Carvalho R."/>
            <person name="Voegtly L."/>
            <person name="Shi R."/>
            <person name="Duckworth R."/>
            <person name="Johnson A."/>
            <person name="Loviza R."/>
            <person name="Walstead R."/>
            <person name="Shah Z."/>
            <person name="Kiflezghi M."/>
            <person name="Wade K."/>
            <person name="Ball S.L."/>
            <person name="Bradley K.W."/>
            <person name="Asai D.J."/>
            <person name="Bowman C.A."/>
            <person name="Russell D.A."/>
            <person name="Pope W.H."/>
            <person name="Jacobs-Sera D."/>
            <person name="Hendrix R.W."/>
            <person name="Hatfull G.F."/>
        </authorList>
    </citation>
    <scope>NUCLEOTIDE SEQUENCE [LARGE SCALE GENOMIC DNA]</scope>
    <source>
        <strain evidence="10 11">DSM 27648</strain>
    </source>
</reference>
<evidence type="ECO:0000256" key="2">
    <source>
        <dbReference type="ARBA" id="ARBA00005417"/>
    </source>
</evidence>
<dbReference type="RefSeq" id="WP_146654057.1">
    <property type="nucleotide sequence ID" value="NZ_CP012333.1"/>
</dbReference>
<dbReference type="InterPro" id="IPR017871">
    <property type="entry name" value="ABC_transporter-like_CS"/>
</dbReference>
<dbReference type="Pfam" id="PF00005">
    <property type="entry name" value="ABC_tran"/>
    <property type="match status" value="1"/>
</dbReference>
<proteinExistence type="inferred from homology"/>
<protein>
    <submittedName>
        <fullName evidence="10">Amino acid ABC transporter, ATP-binding protein</fullName>
    </submittedName>
</protein>
<evidence type="ECO:0000259" key="9">
    <source>
        <dbReference type="PROSITE" id="PS50893"/>
    </source>
</evidence>
<evidence type="ECO:0000313" key="10">
    <source>
        <dbReference type="EMBL" id="AKV03262.1"/>
    </source>
</evidence>
<keyword evidence="11" id="KW-1185">Reference proteome</keyword>
<feature type="domain" description="ABC transporter" evidence="9">
    <location>
        <begin position="2"/>
        <end position="234"/>
    </location>
</feature>
<keyword evidence="6 10" id="KW-0067">ATP-binding</keyword>
<evidence type="ECO:0000256" key="7">
    <source>
        <dbReference type="ARBA" id="ARBA00022970"/>
    </source>
</evidence>
<sequence length="234" mass="25474">MIALENLTKRFDGRTVLDGVNVRFEEKRISCLVGSSGCGKSTLLRCINGLERFDAGRIEVDGVSLGPTSRGGEDRAALAKIRAMVGMVFQQYGLFSHMTALANVMEAPVHVRGMARSEARERASHLLERVGLAHRMNAFPRELSGGEQQRVAIARALAMQPRALLLDEPTSALDPARKVEIIRLLGDLAKDGTTMIIVTHEPSLVRSVADRAILLRDGRVRAEGAPSEVLSSHE</sequence>
<evidence type="ECO:0000256" key="6">
    <source>
        <dbReference type="ARBA" id="ARBA00022840"/>
    </source>
</evidence>
<dbReference type="InterPro" id="IPR030679">
    <property type="entry name" value="ABC_ATPase_HisP-typ"/>
</dbReference>
<keyword evidence="8" id="KW-0472">Membrane</keyword>
<dbReference type="SUPFAM" id="SSF52540">
    <property type="entry name" value="P-loop containing nucleoside triphosphate hydrolases"/>
    <property type="match status" value="1"/>
</dbReference>
<name>A0A0K1QC83_9BACT</name>
<evidence type="ECO:0000313" key="11">
    <source>
        <dbReference type="Proteomes" id="UP000064967"/>
    </source>
</evidence>
<evidence type="ECO:0000256" key="1">
    <source>
        <dbReference type="ARBA" id="ARBA00004202"/>
    </source>
</evidence>
<dbReference type="InterPro" id="IPR027417">
    <property type="entry name" value="P-loop_NTPase"/>
</dbReference>
<dbReference type="PANTHER" id="PTHR43166:SF9">
    <property type="entry name" value="GLUTAMATE_ASPARTATE IMPORT ATP-BINDING PROTEIN GLTL"/>
    <property type="match status" value="1"/>
</dbReference>
<dbReference type="SMART" id="SM00382">
    <property type="entry name" value="AAA"/>
    <property type="match status" value="1"/>
</dbReference>
<dbReference type="Proteomes" id="UP000064967">
    <property type="component" value="Chromosome"/>
</dbReference>
<keyword evidence="3" id="KW-0813">Transport</keyword>
<evidence type="ECO:0000256" key="4">
    <source>
        <dbReference type="ARBA" id="ARBA00022475"/>
    </source>
</evidence>
<dbReference type="InterPro" id="IPR003439">
    <property type="entry name" value="ABC_transporter-like_ATP-bd"/>
</dbReference>
<gene>
    <name evidence="10" type="ORF">AKJ09_09925</name>
</gene>
<dbReference type="GO" id="GO:0005886">
    <property type="term" value="C:plasma membrane"/>
    <property type="evidence" value="ECO:0007669"/>
    <property type="project" value="UniProtKB-SubCell"/>
</dbReference>
<keyword evidence="5" id="KW-0547">Nucleotide-binding</keyword>